<protein>
    <submittedName>
        <fullName evidence="2">Uncharacterized protein</fullName>
    </submittedName>
</protein>
<dbReference type="AlphaFoldDB" id="A0AAQ3NMX5"/>
<proteinExistence type="predicted"/>
<sequence>MPPTENSNLNHLHNRHPHDPHKLQNEKNAAPEGKTAQKEQNKRKQYRPIRVHAKPNNPRSKHGREDSPIAKRKVKKWKRGERRRRVKEAVGAVVELKEERTTIGSKGDLLEAQHKQTLTTITVTPTL</sequence>
<name>A0AAQ3NMX5_VIGMU</name>
<keyword evidence="3" id="KW-1185">Reference proteome</keyword>
<feature type="compositionally biased region" description="Polar residues" evidence="1">
    <location>
        <begin position="1"/>
        <end position="11"/>
    </location>
</feature>
<feature type="region of interest" description="Disordered" evidence="1">
    <location>
        <begin position="1"/>
        <end position="87"/>
    </location>
</feature>
<gene>
    <name evidence="2" type="ORF">V8G54_010991</name>
</gene>
<organism evidence="2 3">
    <name type="scientific">Vigna mungo</name>
    <name type="common">Black gram</name>
    <name type="synonym">Phaseolus mungo</name>
    <dbReference type="NCBI Taxonomy" id="3915"/>
    <lineage>
        <taxon>Eukaryota</taxon>
        <taxon>Viridiplantae</taxon>
        <taxon>Streptophyta</taxon>
        <taxon>Embryophyta</taxon>
        <taxon>Tracheophyta</taxon>
        <taxon>Spermatophyta</taxon>
        <taxon>Magnoliopsida</taxon>
        <taxon>eudicotyledons</taxon>
        <taxon>Gunneridae</taxon>
        <taxon>Pentapetalae</taxon>
        <taxon>rosids</taxon>
        <taxon>fabids</taxon>
        <taxon>Fabales</taxon>
        <taxon>Fabaceae</taxon>
        <taxon>Papilionoideae</taxon>
        <taxon>50 kb inversion clade</taxon>
        <taxon>NPAAA clade</taxon>
        <taxon>indigoferoid/millettioid clade</taxon>
        <taxon>Phaseoleae</taxon>
        <taxon>Vigna</taxon>
    </lineage>
</organism>
<feature type="compositionally biased region" description="Basic residues" evidence="1">
    <location>
        <begin position="70"/>
        <end position="86"/>
    </location>
</feature>
<evidence type="ECO:0000313" key="2">
    <source>
        <dbReference type="EMBL" id="WVZ13425.1"/>
    </source>
</evidence>
<reference evidence="2 3" key="1">
    <citation type="journal article" date="2023" name="Life. Sci Alliance">
        <title>Evolutionary insights into 3D genome organization and epigenetic landscape of Vigna mungo.</title>
        <authorList>
            <person name="Junaid A."/>
            <person name="Singh B."/>
            <person name="Bhatia S."/>
        </authorList>
    </citation>
    <scope>NUCLEOTIDE SEQUENCE [LARGE SCALE GENOMIC DNA]</scope>
    <source>
        <strain evidence="2">Urdbean</strain>
    </source>
</reference>
<dbReference type="EMBL" id="CP144697">
    <property type="protein sequence ID" value="WVZ13425.1"/>
    <property type="molecule type" value="Genomic_DNA"/>
</dbReference>
<evidence type="ECO:0000256" key="1">
    <source>
        <dbReference type="SAM" id="MobiDB-lite"/>
    </source>
</evidence>
<feature type="compositionally biased region" description="Basic residues" evidence="1">
    <location>
        <begin position="43"/>
        <end position="53"/>
    </location>
</feature>
<dbReference type="Proteomes" id="UP001374535">
    <property type="component" value="Chromosome 4"/>
</dbReference>
<accession>A0AAQ3NMX5</accession>
<evidence type="ECO:0000313" key="3">
    <source>
        <dbReference type="Proteomes" id="UP001374535"/>
    </source>
</evidence>